<evidence type="ECO:0000256" key="1">
    <source>
        <dbReference type="SAM" id="MobiDB-lite"/>
    </source>
</evidence>
<keyword evidence="3" id="KW-1185">Reference proteome</keyword>
<name>A0ABQ5SIG0_9CHLO</name>
<accession>A0ABQ5SIG0</accession>
<organism evidence="2 3">
    <name type="scientific">Volvox africanus</name>
    <dbReference type="NCBI Taxonomy" id="51714"/>
    <lineage>
        <taxon>Eukaryota</taxon>
        <taxon>Viridiplantae</taxon>
        <taxon>Chlorophyta</taxon>
        <taxon>core chlorophytes</taxon>
        <taxon>Chlorophyceae</taxon>
        <taxon>CS clade</taxon>
        <taxon>Chlamydomonadales</taxon>
        <taxon>Volvocaceae</taxon>
        <taxon>Volvox</taxon>
    </lineage>
</organism>
<reference evidence="2 3" key="1">
    <citation type="journal article" date="2023" name="IScience">
        <title>Expanded male sex-determining region conserved during the evolution of homothallism in the green alga Volvox.</title>
        <authorList>
            <person name="Yamamoto K."/>
            <person name="Matsuzaki R."/>
            <person name="Mahakham W."/>
            <person name="Heman W."/>
            <person name="Sekimoto H."/>
            <person name="Kawachi M."/>
            <person name="Minakuchi Y."/>
            <person name="Toyoda A."/>
            <person name="Nozaki H."/>
        </authorList>
    </citation>
    <scope>NUCLEOTIDE SEQUENCE [LARGE SCALE GENOMIC DNA]</scope>
    <source>
        <strain evidence="2 3">NIES-4468</strain>
    </source>
</reference>
<gene>
    <name evidence="2" type="ORF">VaNZ11_014431</name>
</gene>
<sequence>MSSSIGNDNSSVVPQDKRIAGPRVPYPVCPSSAQSSCAQQCLMITSAEKVGDLESCDKEVKEVLKGAAEVQACTSVIDMKPPSAKIDRPAPHARFAEYFERGAKLKDSIFECQLFCARAAWRAQKFQMQGMEPELRTTCERVAHVRQLVAELEMEAAVRREDKLRVEMDVRSRLLETENSSPGRHPSANEVLRHGARHEERHIHGAGGPGSGNTIPPSGAFHSIRGATFTSLP</sequence>
<proteinExistence type="predicted"/>
<comment type="caution">
    <text evidence="2">The sequence shown here is derived from an EMBL/GenBank/DDBJ whole genome shotgun (WGS) entry which is preliminary data.</text>
</comment>
<dbReference type="Proteomes" id="UP001165090">
    <property type="component" value="Unassembled WGS sequence"/>
</dbReference>
<dbReference type="EMBL" id="BSDZ01000086">
    <property type="protein sequence ID" value="GLI69753.1"/>
    <property type="molecule type" value="Genomic_DNA"/>
</dbReference>
<protein>
    <submittedName>
        <fullName evidence="2">Uncharacterized protein</fullName>
    </submittedName>
</protein>
<evidence type="ECO:0000313" key="2">
    <source>
        <dbReference type="EMBL" id="GLI69753.1"/>
    </source>
</evidence>
<feature type="region of interest" description="Disordered" evidence="1">
    <location>
        <begin position="201"/>
        <end position="233"/>
    </location>
</feature>
<evidence type="ECO:0000313" key="3">
    <source>
        <dbReference type="Proteomes" id="UP001165090"/>
    </source>
</evidence>